<reference evidence="1 2" key="1">
    <citation type="submission" date="2017-09" db="EMBL/GenBank/DDBJ databases">
        <authorList>
            <person name="Lee N."/>
            <person name="Cho B.-K."/>
        </authorList>
    </citation>
    <scope>NUCLEOTIDE SEQUENCE [LARGE SCALE GENOMIC DNA]</scope>
    <source>
        <strain evidence="1 2">ATCC 27465</strain>
    </source>
</reference>
<gene>
    <name evidence="1" type="ORF">CP982_41145</name>
</gene>
<dbReference type="AlphaFoldDB" id="A0A5P2XL74"/>
<proteinExistence type="predicted"/>
<evidence type="ECO:0000313" key="2">
    <source>
        <dbReference type="Proteomes" id="UP000326505"/>
    </source>
</evidence>
<dbReference type="Proteomes" id="UP000326505">
    <property type="component" value="Chromosome"/>
</dbReference>
<dbReference type="EMBL" id="CP023690">
    <property type="protein sequence ID" value="QEV64314.1"/>
    <property type="molecule type" value="Genomic_DNA"/>
</dbReference>
<protein>
    <recommendedName>
        <fullName evidence="3">SRPBCC family protein</fullName>
    </recommendedName>
</protein>
<sequence length="73" mass="8310">MRAWGKAELVERVRLEPVDETSCRIVYRAAFDLTRPGKLLARPLRGFLDRAIGPTLQRMSDAAVERQKGTVNR</sequence>
<evidence type="ECO:0000313" key="1">
    <source>
        <dbReference type="EMBL" id="QEV64314.1"/>
    </source>
</evidence>
<evidence type="ECO:0008006" key="3">
    <source>
        <dbReference type="Google" id="ProtNLM"/>
    </source>
</evidence>
<name>A0A5P2XL74_STRST</name>
<organism evidence="1 2">
    <name type="scientific">Streptomyces spectabilis</name>
    <dbReference type="NCBI Taxonomy" id="68270"/>
    <lineage>
        <taxon>Bacteria</taxon>
        <taxon>Bacillati</taxon>
        <taxon>Actinomycetota</taxon>
        <taxon>Actinomycetes</taxon>
        <taxon>Kitasatosporales</taxon>
        <taxon>Streptomycetaceae</taxon>
        <taxon>Streptomyces</taxon>
    </lineage>
</organism>
<dbReference type="KEGG" id="sspb:CP982_41145"/>
<accession>A0A5P2XL74</accession>